<dbReference type="Proteomes" id="UP000531659">
    <property type="component" value="Unassembled WGS sequence"/>
</dbReference>
<accession>A0A7Y3SWC8</accession>
<comment type="caution">
    <text evidence="1">The sequence shown here is derived from an EMBL/GenBank/DDBJ whole genome shotgun (WGS) entry which is preliminary data.</text>
</comment>
<evidence type="ECO:0008006" key="3">
    <source>
        <dbReference type="Google" id="ProtNLM"/>
    </source>
</evidence>
<reference evidence="1 2" key="1">
    <citation type="submission" date="2020-05" db="EMBL/GenBank/DDBJ databases">
        <title>Complete genome of Clostridium estertheticum subspecies estertheticum, isolated from Vacuum packed lamb meat from New Zealand imported to Switzerland.</title>
        <authorList>
            <person name="Wambui J."/>
            <person name="Stevens M.J.A."/>
            <person name="Stephan R."/>
        </authorList>
    </citation>
    <scope>NUCLEOTIDE SEQUENCE [LARGE SCALE GENOMIC DNA]</scope>
    <source>
        <strain evidence="1 2">CEST001</strain>
    </source>
</reference>
<organism evidence="1 2">
    <name type="scientific">Clostridium estertheticum</name>
    <dbReference type="NCBI Taxonomy" id="238834"/>
    <lineage>
        <taxon>Bacteria</taxon>
        <taxon>Bacillati</taxon>
        <taxon>Bacillota</taxon>
        <taxon>Clostridia</taxon>
        <taxon>Eubacteriales</taxon>
        <taxon>Clostridiaceae</taxon>
        <taxon>Clostridium</taxon>
    </lineage>
</organism>
<dbReference type="AlphaFoldDB" id="A0A7Y3SWC8"/>
<dbReference type="RefSeq" id="WP_171297228.1">
    <property type="nucleotide sequence ID" value="NZ_CP087102.1"/>
</dbReference>
<sequence length="318" mass="38251">MDAEVKAEIKVEGFSEEYEAFLEHLSSIDIRYKSDYFKSAVRFNICFNENVLILKQIFSLSNNTIEDFNFNDIFNRESVNYAIMPQEFEVRLFDLFLAIQISRPGEMDFKNVKIHKNTINDENYKNVGPYYKGLNNPSFTTLEFLDDKDKQKYYHQFDFEQVWCWLNNFDEFQTEVPKTKLGKALNYIRYMFIQDSIMNIIWIIMALESLLVENQTFNRNQLYGKINTLHKYFDIEPFSKKEIKDLYEFRSKIVHGNQMIYRPTLQYNALNDVEVIDNKIEKYGRMAHEMFLLCIRYLIENNKYELSFDEIIEYKLKG</sequence>
<gene>
    <name evidence="1" type="ORF">HLQ16_11485</name>
</gene>
<name>A0A7Y3SWC8_9CLOT</name>
<evidence type="ECO:0000313" key="1">
    <source>
        <dbReference type="EMBL" id="NNU76554.1"/>
    </source>
</evidence>
<evidence type="ECO:0000313" key="2">
    <source>
        <dbReference type="Proteomes" id="UP000531659"/>
    </source>
</evidence>
<protein>
    <recommendedName>
        <fullName evidence="3">Apea-like HEPN domain-containing protein</fullName>
    </recommendedName>
</protein>
<dbReference type="EMBL" id="JABEYB010000008">
    <property type="protein sequence ID" value="NNU76554.1"/>
    <property type="molecule type" value="Genomic_DNA"/>
</dbReference>
<proteinExistence type="predicted"/>